<protein>
    <submittedName>
        <fullName evidence="2">Uncharacterized protein</fullName>
    </submittedName>
</protein>
<evidence type="ECO:0000256" key="1">
    <source>
        <dbReference type="SAM" id="Phobius"/>
    </source>
</evidence>
<accession>A0A8S0X7X6</accession>
<dbReference type="RefSeq" id="WP_174625399.1">
    <property type="nucleotide sequence ID" value="NZ_CADCXN010000050.1"/>
</dbReference>
<proteinExistence type="predicted"/>
<name>A0A8S0X7X6_9GAMM</name>
<organism evidence="2 3">
    <name type="scientific">Candidatus Methylobacter favarea</name>
    <dbReference type="NCBI Taxonomy" id="2707345"/>
    <lineage>
        <taxon>Bacteria</taxon>
        <taxon>Pseudomonadati</taxon>
        <taxon>Pseudomonadota</taxon>
        <taxon>Gammaproteobacteria</taxon>
        <taxon>Methylococcales</taxon>
        <taxon>Methylococcaceae</taxon>
        <taxon>Methylobacter</taxon>
    </lineage>
</organism>
<keyword evidence="1" id="KW-1133">Transmembrane helix</keyword>
<reference evidence="2 3" key="1">
    <citation type="submission" date="2020-02" db="EMBL/GenBank/DDBJ databases">
        <authorList>
            <person name="Hogendoorn C."/>
        </authorList>
    </citation>
    <scope>NUCLEOTIDE SEQUENCE [LARGE SCALE GENOMIC DNA]</scope>
    <source>
        <strain evidence="2">METHB21</strain>
    </source>
</reference>
<dbReference type="Proteomes" id="UP000494216">
    <property type="component" value="Unassembled WGS sequence"/>
</dbReference>
<keyword evidence="3" id="KW-1185">Reference proteome</keyword>
<dbReference type="EMBL" id="CADCXN010000050">
    <property type="protein sequence ID" value="CAA9890470.1"/>
    <property type="molecule type" value="Genomic_DNA"/>
</dbReference>
<gene>
    <name evidence="2" type="ORF">METHB2_220042</name>
</gene>
<sequence>MIRRANLLSLNSSYWWVVGIDAIFMLGLLVPRFWCGESVGKLPYRTVAVSDDSDEPGIYGFSVSIRQDLRQKSKPFQHIQHLVI</sequence>
<evidence type="ECO:0000313" key="3">
    <source>
        <dbReference type="Proteomes" id="UP000494216"/>
    </source>
</evidence>
<dbReference type="AlphaFoldDB" id="A0A8S0X7X6"/>
<comment type="caution">
    <text evidence="2">The sequence shown here is derived from an EMBL/GenBank/DDBJ whole genome shotgun (WGS) entry which is preliminary data.</text>
</comment>
<evidence type="ECO:0000313" key="2">
    <source>
        <dbReference type="EMBL" id="CAA9890470.1"/>
    </source>
</evidence>
<keyword evidence="1" id="KW-0472">Membrane</keyword>
<keyword evidence="1" id="KW-0812">Transmembrane</keyword>
<feature type="transmembrane region" description="Helical" evidence="1">
    <location>
        <begin position="14"/>
        <end position="35"/>
    </location>
</feature>